<accession>A0A7X0PKJ9</accession>
<feature type="region of interest" description="Disordered" evidence="1">
    <location>
        <begin position="196"/>
        <end position="215"/>
    </location>
</feature>
<dbReference type="Proteomes" id="UP000575083">
    <property type="component" value="Unassembled WGS sequence"/>
</dbReference>
<dbReference type="AlphaFoldDB" id="A0A7X0PKJ9"/>
<proteinExistence type="predicted"/>
<dbReference type="SUPFAM" id="SSF50939">
    <property type="entry name" value="Sialidases"/>
    <property type="match status" value="1"/>
</dbReference>
<dbReference type="RefSeq" id="WP_184864927.1">
    <property type="nucleotide sequence ID" value="NZ_JACHLK010000021.1"/>
</dbReference>
<organism evidence="2 3">
    <name type="scientific">Acidovorax soli</name>
    <dbReference type="NCBI Taxonomy" id="592050"/>
    <lineage>
        <taxon>Bacteria</taxon>
        <taxon>Pseudomonadati</taxon>
        <taxon>Pseudomonadota</taxon>
        <taxon>Betaproteobacteria</taxon>
        <taxon>Burkholderiales</taxon>
        <taxon>Comamonadaceae</taxon>
        <taxon>Acidovorax</taxon>
    </lineage>
</organism>
<sequence>MSIVRAIRLGNTLSSGATDGAALEALMADTARRGEFSDLMNLRGQARRLADNAIPAAVICNSASALPLLMDSRTGADEFANSVMGSSILMASRPAMRAATMSANGFRRWLTQFPYARRTVFAAATDLVQGVIYGNSLYVAVGGSASTGTIATSTDGISWTARTNPLSSAVSFSDVAYAFGLFIAIDTSGRIITSPDGTTWTQRTNPASPPASSSLTTMPLVQAEGRVAFGCRNSSNLPCVAHSTDGINWSHTVAYNAETTSVMHSLAYTGVYWITSFAYTSSGNVSLRYAPTLSGSPTWNTSNLVSSTSSATTLHFLNNKLYVTNSSGNSPVQADANLNGVVNIYSTWGMQYLYGAVPHQGLLLFMNSSSTWVSADNGLTARNAGIETGFYSYALSGKLRVLNNVLFIVAGNSNQIGCNY</sequence>
<feature type="compositionally biased region" description="Polar residues" evidence="1">
    <location>
        <begin position="196"/>
        <end position="205"/>
    </location>
</feature>
<protein>
    <submittedName>
        <fullName evidence="2">Uncharacterized protein</fullName>
    </submittedName>
</protein>
<evidence type="ECO:0000313" key="2">
    <source>
        <dbReference type="EMBL" id="MBB6563665.1"/>
    </source>
</evidence>
<name>A0A7X0PKJ9_9BURK</name>
<dbReference type="InterPro" id="IPR036278">
    <property type="entry name" value="Sialidase_sf"/>
</dbReference>
<evidence type="ECO:0000256" key="1">
    <source>
        <dbReference type="SAM" id="MobiDB-lite"/>
    </source>
</evidence>
<comment type="caution">
    <text evidence="2">The sequence shown here is derived from an EMBL/GenBank/DDBJ whole genome shotgun (WGS) entry which is preliminary data.</text>
</comment>
<dbReference type="EMBL" id="JACHLK010000021">
    <property type="protein sequence ID" value="MBB6563665.1"/>
    <property type="molecule type" value="Genomic_DNA"/>
</dbReference>
<reference evidence="2 3" key="1">
    <citation type="submission" date="2020-08" db="EMBL/GenBank/DDBJ databases">
        <title>Functional genomics of gut bacteria from endangered species of beetles.</title>
        <authorList>
            <person name="Carlos-Shanley C."/>
        </authorList>
    </citation>
    <scope>NUCLEOTIDE SEQUENCE [LARGE SCALE GENOMIC DNA]</scope>
    <source>
        <strain evidence="2 3">S00198</strain>
    </source>
</reference>
<keyword evidence="3" id="KW-1185">Reference proteome</keyword>
<evidence type="ECO:0000313" key="3">
    <source>
        <dbReference type="Proteomes" id="UP000575083"/>
    </source>
</evidence>
<gene>
    <name evidence="2" type="ORF">HNP48_006389</name>
</gene>